<dbReference type="InterPro" id="IPR014776">
    <property type="entry name" value="4pyrrole_Mease_sub2"/>
</dbReference>
<dbReference type="InterPro" id="IPR018063">
    <property type="entry name" value="SAM_MeTrfase_RsmI_CS"/>
</dbReference>
<dbReference type="CDD" id="cd11648">
    <property type="entry name" value="RsmI"/>
    <property type="match status" value="1"/>
</dbReference>
<evidence type="ECO:0000256" key="2">
    <source>
        <dbReference type="ARBA" id="ARBA00022552"/>
    </source>
</evidence>
<dbReference type="PANTHER" id="PTHR46111:SF1">
    <property type="entry name" value="RIBOSOMAL RNA SMALL SUBUNIT METHYLTRANSFERASE I"/>
    <property type="match status" value="1"/>
</dbReference>
<protein>
    <recommendedName>
        <fullName evidence="6">Ribosomal RNA small subunit methyltransferase I</fullName>
        <ecNumber evidence="6">2.1.1.198</ecNumber>
    </recommendedName>
    <alternativeName>
        <fullName evidence="6">16S rRNA 2'-O-ribose C1402 methyltransferase</fullName>
    </alternativeName>
    <alternativeName>
        <fullName evidence="6">rRNA (cytidine-2'-O-)-methyltransferase RsmI</fullName>
    </alternativeName>
</protein>
<feature type="domain" description="Tetrapyrrole methylase" evidence="7">
    <location>
        <begin position="2"/>
        <end position="204"/>
    </location>
</feature>
<reference evidence="8 9" key="1">
    <citation type="submission" date="2018-05" db="EMBL/GenBank/DDBJ databases">
        <title>Lujinxingia marina gen. nov. sp. nov., a new facultative anaerobic member of the class Deltaproteobacteria, and proposal of Lujinxingaceae fam. nov.</title>
        <authorList>
            <person name="Li C.-M."/>
        </authorList>
    </citation>
    <scope>NUCLEOTIDE SEQUENCE [LARGE SCALE GENOMIC DNA]</scope>
    <source>
        <strain evidence="8 9">B210</strain>
    </source>
</reference>
<dbReference type="PIRSF" id="PIRSF005917">
    <property type="entry name" value="MTase_YraL"/>
    <property type="match status" value="1"/>
</dbReference>
<dbReference type="EC" id="2.1.1.198" evidence="6"/>
<dbReference type="AlphaFoldDB" id="A0A328C5R9"/>
<gene>
    <name evidence="6 8" type="primary">rsmI</name>
    <name evidence="8" type="ORF">DL240_08545</name>
</gene>
<dbReference type="EMBL" id="QHKO01000003">
    <property type="protein sequence ID" value="RAL22931.1"/>
    <property type="molecule type" value="Genomic_DNA"/>
</dbReference>
<sequence>MLVVCPTPIGNLEDLSPRQRTALAGADIIACEDTRQAGKLLELAGIDRSEGRPRLWRYDDHSAREQAERLVRELEAGLEVVLISDAGTPAISDPGYRLVRAARQAGVEVRALPGPVAATVALSASGLPSDTFFFEGFLPPKSQARRARLEALEDVGTTTLYYESPRRLEAMLSDVEAVCGPERQVCVGRELTKRFEEYYWGPVSRVLERIRSSEEVRGELVVVVAPGEGKQAADEGEVERLIHALLDQEMSSRGIKEVVSQMYALPRSAIYERISVVQKQREG</sequence>
<evidence type="ECO:0000256" key="1">
    <source>
        <dbReference type="ARBA" id="ARBA00022490"/>
    </source>
</evidence>
<dbReference type="HAMAP" id="MF_01877">
    <property type="entry name" value="16SrRNA_methyltr_I"/>
    <property type="match status" value="1"/>
</dbReference>
<keyword evidence="4 6" id="KW-0808">Transferase</keyword>
<proteinExistence type="inferred from homology"/>
<keyword evidence="3 6" id="KW-0489">Methyltransferase</keyword>
<dbReference type="Proteomes" id="UP000249169">
    <property type="component" value="Unassembled WGS sequence"/>
</dbReference>
<comment type="function">
    <text evidence="6">Catalyzes the 2'-O-methylation of the ribose of cytidine 1402 (C1402) in 16S rRNA.</text>
</comment>
<dbReference type="NCBIfam" id="TIGR00096">
    <property type="entry name" value="16S rRNA (cytidine(1402)-2'-O)-methyltransferase"/>
    <property type="match status" value="1"/>
</dbReference>
<evidence type="ECO:0000256" key="5">
    <source>
        <dbReference type="ARBA" id="ARBA00022691"/>
    </source>
</evidence>
<dbReference type="PANTHER" id="PTHR46111">
    <property type="entry name" value="RIBOSOMAL RNA SMALL SUBUNIT METHYLTRANSFERASE I"/>
    <property type="match status" value="1"/>
</dbReference>
<dbReference type="PROSITE" id="PS01296">
    <property type="entry name" value="RSMI"/>
    <property type="match status" value="1"/>
</dbReference>
<organism evidence="8 9">
    <name type="scientific">Lujinxingia litoralis</name>
    <dbReference type="NCBI Taxonomy" id="2211119"/>
    <lineage>
        <taxon>Bacteria</taxon>
        <taxon>Deltaproteobacteria</taxon>
        <taxon>Bradymonadales</taxon>
        <taxon>Lujinxingiaceae</taxon>
        <taxon>Lujinxingia</taxon>
    </lineage>
</organism>
<evidence type="ECO:0000256" key="3">
    <source>
        <dbReference type="ARBA" id="ARBA00022603"/>
    </source>
</evidence>
<dbReference type="FunFam" id="3.30.950.10:FF:000002">
    <property type="entry name" value="Ribosomal RNA small subunit methyltransferase I"/>
    <property type="match status" value="1"/>
</dbReference>
<comment type="catalytic activity">
    <reaction evidence="6">
        <text>cytidine(1402) in 16S rRNA + S-adenosyl-L-methionine = 2'-O-methylcytidine(1402) in 16S rRNA + S-adenosyl-L-homocysteine + H(+)</text>
        <dbReference type="Rhea" id="RHEA:42924"/>
        <dbReference type="Rhea" id="RHEA-COMP:10285"/>
        <dbReference type="Rhea" id="RHEA-COMP:10286"/>
        <dbReference type="ChEBI" id="CHEBI:15378"/>
        <dbReference type="ChEBI" id="CHEBI:57856"/>
        <dbReference type="ChEBI" id="CHEBI:59789"/>
        <dbReference type="ChEBI" id="CHEBI:74495"/>
        <dbReference type="ChEBI" id="CHEBI:82748"/>
        <dbReference type="EC" id="2.1.1.198"/>
    </reaction>
</comment>
<dbReference type="Pfam" id="PF00590">
    <property type="entry name" value="TP_methylase"/>
    <property type="match status" value="1"/>
</dbReference>
<dbReference type="RefSeq" id="WP_111729459.1">
    <property type="nucleotide sequence ID" value="NZ_QHKO01000003.1"/>
</dbReference>
<keyword evidence="1 6" id="KW-0963">Cytoplasm</keyword>
<dbReference type="OrthoDB" id="9809084at2"/>
<dbReference type="InterPro" id="IPR035996">
    <property type="entry name" value="4pyrrol_Methylase_sf"/>
</dbReference>
<name>A0A328C5R9_9DELT</name>
<accession>A0A328C5R9</accession>
<comment type="similarity">
    <text evidence="6">Belongs to the methyltransferase superfamily. RsmI family.</text>
</comment>
<keyword evidence="2 6" id="KW-0698">rRNA processing</keyword>
<evidence type="ECO:0000256" key="4">
    <source>
        <dbReference type="ARBA" id="ARBA00022679"/>
    </source>
</evidence>
<comment type="caution">
    <text evidence="8">The sequence shown here is derived from an EMBL/GenBank/DDBJ whole genome shotgun (WGS) entry which is preliminary data.</text>
</comment>
<evidence type="ECO:0000313" key="8">
    <source>
        <dbReference type="EMBL" id="RAL22931.1"/>
    </source>
</evidence>
<evidence type="ECO:0000256" key="6">
    <source>
        <dbReference type="HAMAP-Rule" id="MF_01877"/>
    </source>
</evidence>
<evidence type="ECO:0000259" key="7">
    <source>
        <dbReference type="Pfam" id="PF00590"/>
    </source>
</evidence>
<evidence type="ECO:0000313" key="9">
    <source>
        <dbReference type="Proteomes" id="UP000249169"/>
    </source>
</evidence>
<dbReference type="InterPro" id="IPR014777">
    <property type="entry name" value="4pyrrole_Mease_sub1"/>
</dbReference>
<keyword evidence="5 6" id="KW-0949">S-adenosyl-L-methionine</keyword>
<dbReference type="GO" id="GO:0070677">
    <property type="term" value="F:rRNA (cytosine-2'-O-)-methyltransferase activity"/>
    <property type="evidence" value="ECO:0007669"/>
    <property type="project" value="UniProtKB-UniRule"/>
</dbReference>
<dbReference type="SUPFAM" id="SSF53790">
    <property type="entry name" value="Tetrapyrrole methylase"/>
    <property type="match status" value="1"/>
</dbReference>
<dbReference type="GO" id="GO:0005737">
    <property type="term" value="C:cytoplasm"/>
    <property type="evidence" value="ECO:0007669"/>
    <property type="project" value="UniProtKB-SubCell"/>
</dbReference>
<dbReference type="Gene3D" id="3.40.1010.10">
    <property type="entry name" value="Cobalt-precorrin-4 Transmethylase, Domain 1"/>
    <property type="match status" value="1"/>
</dbReference>
<dbReference type="InterPro" id="IPR000878">
    <property type="entry name" value="4pyrrol_Mease"/>
</dbReference>
<dbReference type="FunFam" id="3.40.1010.10:FF:000007">
    <property type="entry name" value="Ribosomal RNA small subunit methyltransferase I"/>
    <property type="match status" value="1"/>
</dbReference>
<comment type="subcellular location">
    <subcellularLocation>
        <location evidence="6">Cytoplasm</location>
    </subcellularLocation>
</comment>
<dbReference type="Gene3D" id="3.30.950.10">
    <property type="entry name" value="Methyltransferase, Cobalt-precorrin-4 Transmethylase, Domain 2"/>
    <property type="match status" value="1"/>
</dbReference>
<dbReference type="InterPro" id="IPR008189">
    <property type="entry name" value="rRNA_ssu_MeTfrase_I"/>
</dbReference>
<keyword evidence="9" id="KW-1185">Reference proteome</keyword>